<comment type="caution">
    <text evidence="8">The sequence shown here is derived from an EMBL/GenBank/DDBJ whole genome shotgun (WGS) entry which is preliminary data.</text>
</comment>
<dbReference type="GO" id="GO:0046872">
    <property type="term" value="F:metal ion binding"/>
    <property type="evidence" value="ECO:0007669"/>
    <property type="project" value="UniProtKB-KW"/>
</dbReference>
<dbReference type="InterPro" id="IPR011118">
    <property type="entry name" value="Tannase/feruloyl_esterase"/>
</dbReference>
<proteinExistence type="inferred from homology"/>
<keyword evidence="7" id="KW-1015">Disulfide bond</keyword>
<comment type="similarity">
    <text evidence="1">Belongs to the tannase family.</text>
</comment>
<keyword evidence="4" id="KW-0732">Signal</keyword>
<dbReference type="GO" id="GO:0052689">
    <property type="term" value="F:carboxylic ester hydrolase activity"/>
    <property type="evidence" value="ECO:0007669"/>
    <property type="project" value="UniProtKB-KW"/>
</dbReference>
<keyword evidence="3" id="KW-0479">Metal-binding</keyword>
<evidence type="ECO:0000256" key="5">
    <source>
        <dbReference type="ARBA" id="ARBA00022801"/>
    </source>
</evidence>
<keyword evidence="6" id="KW-0106">Calcium</keyword>
<evidence type="ECO:0000256" key="4">
    <source>
        <dbReference type="ARBA" id="ARBA00022729"/>
    </source>
</evidence>
<dbReference type="PANTHER" id="PTHR33938:SF15">
    <property type="entry name" value="FERULOYL ESTERASE B-RELATED"/>
    <property type="match status" value="1"/>
</dbReference>
<dbReference type="Gene3D" id="3.40.50.1820">
    <property type="entry name" value="alpha/beta hydrolase"/>
    <property type="match status" value="1"/>
</dbReference>
<dbReference type="Proteomes" id="UP001139353">
    <property type="component" value="Unassembled WGS sequence"/>
</dbReference>
<evidence type="ECO:0000313" key="9">
    <source>
        <dbReference type="Proteomes" id="UP001139353"/>
    </source>
</evidence>
<evidence type="ECO:0000256" key="1">
    <source>
        <dbReference type="ARBA" id="ARBA00006249"/>
    </source>
</evidence>
<organism evidence="8 9">
    <name type="scientific">Scleromatobacter humisilvae</name>
    <dbReference type="NCBI Taxonomy" id="2897159"/>
    <lineage>
        <taxon>Bacteria</taxon>
        <taxon>Pseudomonadati</taxon>
        <taxon>Pseudomonadota</taxon>
        <taxon>Betaproteobacteria</taxon>
        <taxon>Burkholderiales</taxon>
        <taxon>Sphaerotilaceae</taxon>
        <taxon>Scleromatobacter</taxon>
    </lineage>
</organism>
<evidence type="ECO:0000256" key="6">
    <source>
        <dbReference type="ARBA" id="ARBA00022837"/>
    </source>
</evidence>
<dbReference type="PANTHER" id="PTHR33938">
    <property type="entry name" value="FERULOYL ESTERASE B-RELATED"/>
    <property type="match status" value="1"/>
</dbReference>
<reference evidence="8" key="1">
    <citation type="submission" date="2021-11" db="EMBL/GenBank/DDBJ databases">
        <title>BS-T2-15 a new species belonging to the Comamonadaceae family isolated from the soil of a French oak forest.</title>
        <authorList>
            <person name="Mieszkin S."/>
            <person name="Alain K."/>
        </authorList>
    </citation>
    <scope>NUCLEOTIDE SEQUENCE</scope>
    <source>
        <strain evidence="8">BS-T2-15</strain>
    </source>
</reference>
<evidence type="ECO:0000256" key="3">
    <source>
        <dbReference type="ARBA" id="ARBA00022723"/>
    </source>
</evidence>
<keyword evidence="5 8" id="KW-0378">Hydrolase</keyword>
<dbReference type="AlphaFoldDB" id="A0A9X1YJ71"/>
<keyword evidence="2" id="KW-0719">Serine esterase</keyword>
<name>A0A9X1YJ71_9BURK</name>
<dbReference type="Pfam" id="PF07519">
    <property type="entry name" value="Tannase"/>
    <property type="match status" value="1"/>
</dbReference>
<dbReference type="EMBL" id="JAJLJH010000001">
    <property type="protein sequence ID" value="MCK9685387.1"/>
    <property type="molecule type" value="Genomic_DNA"/>
</dbReference>
<dbReference type="InterPro" id="IPR029058">
    <property type="entry name" value="AB_hydrolase_fold"/>
</dbReference>
<protein>
    <submittedName>
        <fullName evidence="8">Tannase/feruloyl esterase family alpha/beta hydrolase</fullName>
    </submittedName>
</protein>
<dbReference type="RefSeq" id="WP_275681391.1">
    <property type="nucleotide sequence ID" value="NZ_JAJLJH010000001.1"/>
</dbReference>
<gene>
    <name evidence="8" type="ORF">LPC04_06620</name>
</gene>
<accession>A0A9X1YJ71</accession>
<keyword evidence="9" id="KW-1185">Reference proteome</keyword>
<evidence type="ECO:0000256" key="7">
    <source>
        <dbReference type="ARBA" id="ARBA00023157"/>
    </source>
</evidence>
<evidence type="ECO:0000256" key="2">
    <source>
        <dbReference type="ARBA" id="ARBA00022487"/>
    </source>
</evidence>
<sequence length="567" mass="59821">MTVPMQAALAAVATAPAVPLKLQLPKLAPISACASLVNLDVTRYTDAKVTMTAAVATSATAQPYCKVTMTVAPANTVVVDLPMTGWSQRYVQSGCGGECGMVSNSLAPTESSGCAVVNDGSILTASTDMGHQGGGSPNGAWAANNPQAIIDFAYRGEHVTAQVAKALAQKFYGKTPAYSYFDGCSDGGREAMMEAQRYPTDFNGIIGGALVQDGVTQNTYHHGWNALSNQDDAGNYILVASRLPLLHQLVLNDCDAIDGLADGLIDDPRQCHFNPVAHVCTTADTSACLTAAEAGAAQRLHDGPVGTDGTHYDHKIAHEWGSELAWSLFVPNTAAGPSGSLNFVTSWYRYMGQPNQVMPTWNVTKDTLPLTPAGFWNAQALAVALTADNPDLSAFNNNGGKMIIWHGWSDQHVTPQGSLEYFHAVRNQMGAGVEDSFVKLYLFPGVYHCGGGEGPDTADLLTNMMNWVEAGAVPGMVVASQMSGSSVTRTRPIYPFPTVARYNNDGSDVNSYTSFHPVTMADTTDATDDYSWIGSTLYTPGHQSACVANGTQLVCTPAALPSSVTGL</sequence>
<evidence type="ECO:0000313" key="8">
    <source>
        <dbReference type="EMBL" id="MCK9685387.1"/>
    </source>
</evidence>
<dbReference type="SUPFAM" id="SSF53474">
    <property type="entry name" value="alpha/beta-Hydrolases"/>
    <property type="match status" value="1"/>
</dbReference>